<feature type="transmembrane region" description="Helical" evidence="1">
    <location>
        <begin position="96"/>
        <end position="114"/>
    </location>
</feature>
<sequence length="149" mass="17046">MSYKKGTNVMLLLITLVSAIFLYQSFSLKTLTTNQPIGPDFFPKVISILLIITCIISFITTLKKTEDRKVELEKFKFVIYTVVAAIVFVMCWQFLGLFYVCSFIFLFALLYLYNNNGSKFKKILTSLGISLVVILFVYAVFGKLLNVLF</sequence>
<keyword evidence="1" id="KW-0472">Membrane</keyword>
<reference evidence="3 4" key="1">
    <citation type="submission" date="2018-12" db="EMBL/GenBank/DDBJ databases">
        <title>Bacillus yapensis draft genome sequence.</title>
        <authorList>
            <person name="Yu L."/>
            <person name="Xu X."/>
            <person name="Tang X."/>
        </authorList>
    </citation>
    <scope>NUCLEOTIDE SEQUENCE [LARGE SCALE GENOMIC DNA]</scope>
    <source>
        <strain evidence="3 4">XXST-01</strain>
    </source>
</reference>
<dbReference type="EMBL" id="RXNT01000003">
    <property type="protein sequence ID" value="RTR35174.1"/>
    <property type="molecule type" value="Genomic_DNA"/>
</dbReference>
<keyword evidence="1" id="KW-1133">Transmembrane helix</keyword>
<name>A0A431WIE5_9BACI</name>
<keyword evidence="1" id="KW-0812">Transmembrane</keyword>
<evidence type="ECO:0000313" key="4">
    <source>
        <dbReference type="Proteomes" id="UP000271374"/>
    </source>
</evidence>
<evidence type="ECO:0000259" key="2">
    <source>
        <dbReference type="Pfam" id="PF07331"/>
    </source>
</evidence>
<dbReference type="RefSeq" id="WP_126406850.1">
    <property type="nucleotide sequence ID" value="NZ_RXNT01000003.1"/>
</dbReference>
<organism evidence="3 4">
    <name type="scientific">Bacillus yapensis</name>
    <dbReference type="NCBI Taxonomy" id="2492960"/>
    <lineage>
        <taxon>Bacteria</taxon>
        <taxon>Bacillati</taxon>
        <taxon>Bacillota</taxon>
        <taxon>Bacilli</taxon>
        <taxon>Bacillales</taxon>
        <taxon>Bacillaceae</taxon>
        <taxon>Bacillus</taxon>
    </lineage>
</organism>
<dbReference type="InterPro" id="IPR009936">
    <property type="entry name" value="DUF1468"/>
</dbReference>
<keyword evidence="4" id="KW-1185">Reference proteome</keyword>
<dbReference type="Proteomes" id="UP000271374">
    <property type="component" value="Unassembled WGS sequence"/>
</dbReference>
<protein>
    <submittedName>
        <fullName evidence="3">Tripartite tricarboxylate transporter TctB family protein</fullName>
    </submittedName>
</protein>
<dbReference type="Pfam" id="PF07331">
    <property type="entry name" value="TctB"/>
    <property type="match status" value="1"/>
</dbReference>
<evidence type="ECO:0000313" key="3">
    <source>
        <dbReference type="EMBL" id="RTR35174.1"/>
    </source>
</evidence>
<feature type="transmembrane region" description="Helical" evidence="1">
    <location>
        <begin position="123"/>
        <end position="141"/>
    </location>
</feature>
<accession>A0A431WIE5</accession>
<feature type="domain" description="DUF1468" evidence="2">
    <location>
        <begin position="11"/>
        <end position="148"/>
    </location>
</feature>
<feature type="transmembrane region" description="Helical" evidence="1">
    <location>
        <begin position="43"/>
        <end position="62"/>
    </location>
</feature>
<gene>
    <name evidence="3" type="ORF">EKG37_04625</name>
</gene>
<dbReference type="AlphaFoldDB" id="A0A431WIE5"/>
<comment type="caution">
    <text evidence="3">The sequence shown here is derived from an EMBL/GenBank/DDBJ whole genome shotgun (WGS) entry which is preliminary data.</text>
</comment>
<evidence type="ECO:0000256" key="1">
    <source>
        <dbReference type="SAM" id="Phobius"/>
    </source>
</evidence>
<proteinExistence type="predicted"/>